<reference evidence="1" key="1">
    <citation type="submission" date="2021-02" db="EMBL/GenBank/DDBJ databases">
        <authorList>
            <person name="Nowell W R."/>
        </authorList>
    </citation>
    <scope>NUCLEOTIDE SEQUENCE</scope>
</reference>
<gene>
    <name evidence="1" type="ORF">SMN809_LOCUS56272</name>
</gene>
<name>A0A8S3DDD2_9BILA</name>
<dbReference type="AlphaFoldDB" id="A0A8S3DDD2"/>
<organism evidence="1 2">
    <name type="scientific">Rotaria magnacalcarata</name>
    <dbReference type="NCBI Taxonomy" id="392030"/>
    <lineage>
        <taxon>Eukaryota</taxon>
        <taxon>Metazoa</taxon>
        <taxon>Spiralia</taxon>
        <taxon>Gnathifera</taxon>
        <taxon>Rotifera</taxon>
        <taxon>Eurotatoria</taxon>
        <taxon>Bdelloidea</taxon>
        <taxon>Philodinida</taxon>
        <taxon>Philodinidae</taxon>
        <taxon>Rotaria</taxon>
    </lineage>
</organism>
<evidence type="ECO:0000313" key="1">
    <source>
        <dbReference type="EMBL" id="CAF4990793.1"/>
    </source>
</evidence>
<comment type="caution">
    <text evidence="1">The sequence shown here is derived from an EMBL/GenBank/DDBJ whole genome shotgun (WGS) entry which is preliminary data.</text>
</comment>
<accession>A0A8S3DDD2</accession>
<evidence type="ECO:0000313" key="2">
    <source>
        <dbReference type="Proteomes" id="UP000676336"/>
    </source>
</evidence>
<protein>
    <submittedName>
        <fullName evidence="1">Uncharacterized protein</fullName>
    </submittedName>
</protein>
<dbReference type="Proteomes" id="UP000676336">
    <property type="component" value="Unassembled WGS sequence"/>
</dbReference>
<feature type="non-terminal residue" evidence="1">
    <location>
        <position position="1"/>
    </location>
</feature>
<proteinExistence type="predicted"/>
<sequence>VLMDFDVRTVQSHASMLGFDAISTYALPGGTIDGTPFVELFNSAQR</sequence>
<dbReference type="EMBL" id="CAJOBI010200704">
    <property type="protein sequence ID" value="CAF4990793.1"/>
    <property type="molecule type" value="Genomic_DNA"/>
</dbReference>